<dbReference type="STRING" id="698492.A0A0E9NEV7"/>
<dbReference type="SUPFAM" id="SSF69103">
    <property type="entry name" value="Arp2/3 complex 16 kDa subunit ARPC5"/>
    <property type="match status" value="1"/>
</dbReference>
<reference evidence="8 9" key="1">
    <citation type="journal article" date="2011" name="J. Gen. Appl. Microbiol.">
        <title>Draft genome sequencing of the enigmatic yeast Saitoella complicata.</title>
        <authorList>
            <person name="Nishida H."/>
            <person name="Hamamoto M."/>
            <person name="Sugiyama J."/>
        </authorList>
    </citation>
    <scope>NUCLEOTIDE SEQUENCE [LARGE SCALE GENOMIC DNA]</scope>
    <source>
        <strain evidence="8 9">NRRL Y-17804</strain>
    </source>
</reference>
<evidence type="ECO:0000313" key="8">
    <source>
        <dbReference type="EMBL" id="GAO48364.1"/>
    </source>
</evidence>
<reference evidence="8 9" key="3">
    <citation type="journal article" date="2015" name="Genome Announc.">
        <title>Draft Genome Sequence of the Archiascomycetous Yeast Saitoella complicata.</title>
        <authorList>
            <person name="Yamauchi K."/>
            <person name="Kondo S."/>
            <person name="Hamamoto M."/>
            <person name="Takahashi Y."/>
            <person name="Ogura Y."/>
            <person name="Hayashi T."/>
            <person name="Nishida H."/>
        </authorList>
    </citation>
    <scope>NUCLEOTIDE SEQUENCE [LARGE SCALE GENOMIC DNA]</scope>
    <source>
        <strain evidence="8 9">NRRL Y-17804</strain>
    </source>
</reference>
<evidence type="ECO:0000313" key="9">
    <source>
        <dbReference type="Proteomes" id="UP000033140"/>
    </source>
</evidence>
<dbReference type="InterPro" id="IPR036743">
    <property type="entry name" value="ARPC5_sf"/>
</dbReference>
<gene>
    <name evidence="8" type="ORF">G7K_2537-t1</name>
</gene>
<dbReference type="GO" id="GO:0030833">
    <property type="term" value="P:regulation of actin filament polymerization"/>
    <property type="evidence" value="ECO:0007669"/>
    <property type="project" value="InterPro"/>
</dbReference>
<sequence length="153" mass="16876">MSFRKIDIDAYEEDVVTADDLYPPNPLSPDQVDADVQQRAQEVRALLSRGDAASALPLILQSPPYGPAPYAQAKEVHTTTVMETLNSIKGSEIAGLLKGLSIEEQDTLMKYLYKGMERPEVFNSSVLLSWHEKLVEVAGSGCIVRVVTDRRTV</sequence>
<accession>A0A0E9NEV7</accession>
<keyword evidence="4 7" id="KW-0206">Cytoskeleton</keyword>
<dbReference type="GO" id="GO:0005885">
    <property type="term" value="C:Arp2/3 protein complex"/>
    <property type="evidence" value="ECO:0007669"/>
    <property type="project" value="InterPro"/>
</dbReference>
<dbReference type="RefSeq" id="XP_019021984.1">
    <property type="nucleotide sequence ID" value="XM_019171351.1"/>
</dbReference>
<organism evidence="8 9">
    <name type="scientific">Saitoella complicata (strain BCRC 22490 / CBS 7301 / JCM 7358 / NBRC 10748 / NRRL Y-17804)</name>
    <dbReference type="NCBI Taxonomy" id="698492"/>
    <lineage>
        <taxon>Eukaryota</taxon>
        <taxon>Fungi</taxon>
        <taxon>Dikarya</taxon>
        <taxon>Ascomycota</taxon>
        <taxon>Taphrinomycotina</taxon>
        <taxon>Taphrinomycotina incertae sedis</taxon>
        <taxon>Saitoella</taxon>
    </lineage>
</organism>
<dbReference type="Pfam" id="PF04699">
    <property type="entry name" value="P16-Arc"/>
    <property type="match status" value="1"/>
</dbReference>
<keyword evidence="3" id="KW-0963">Cytoplasm</keyword>
<dbReference type="GO" id="GO:0034314">
    <property type="term" value="P:Arp2/3 complex-mediated actin nucleation"/>
    <property type="evidence" value="ECO:0007669"/>
    <property type="project" value="InterPro"/>
</dbReference>
<dbReference type="EMBL" id="BACD03000014">
    <property type="protein sequence ID" value="GAO48364.1"/>
    <property type="molecule type" value="Genomic_DNA"/>
</dbReference>
<evidence type="ECO:0000256" key="4">
    <source>
        <dbReference type="ARBA" id="ARBA00023212"/>
    </source>
</evidence>
<dbReference type="OrthoDB" id="195498at2759"/>
<comment type="function">
    <text evidence="6">Functions as a component of the Arp2/3 complex which is involved in regulation of actin polymerization and together with an activating nucleation-promoting factor (NPF) mediates the formation of branched actin networks.</text>
</comment>
<name>A0A0E9NEV7_SAICN</name>
<evidence type="ECO:0000256" key="2">
    <source>
        <dbReference type="ARBA" id="ARBA00006084"/>
    </source>
</evidence>
<reference evidence="8 9" key="2">
    <citation type="journal article" date="2014" name="J. Gen. Appl. Microbiol.">
        <title>The early diverging ascomycetous budding yeast Saitoella complicata has three histone deacetylases belonging to the Clr6, Hos2, and Rpd3 lineages.</title>
        <authorList>
            <person name="Nishida H."/>
            <person name="Matsumoto T."/>
            <person name="Kondo S."/>
            <person name="Hamamoto M."/>
            <person name="Yoshikawa H."/>
        </authorList>
    </citation>
    <scope>NUCLEOTIDE SEQUENCE [LARGE SCALE GENOMIC DNA]</scope>
    <source>
        <strain evidence="8 9">NRRL Y-17804</strain>
    </source>
</reference>
<comment type="caution">
    <text evidence="8">The sequence shown here is derived from an EMBL/GenBank/DDBJ whole genome shotgun (WGS) entry which is preliminary data.</text>
</comment>
<dbReference type="Proteomes" id="UP000033140">
    <property type="component" value="Unassembled WGS sequence"/>
</dbReference>
<dbReference type="AlphaFoldDB" id="A0A0E9NEV7"/>
<comment type="subcellular location">
    <subcellularLocation>
        <location evidence="1">Cytoplasm</location>
        <location evidence="1">Cytoskeleton</location>
    </subcellularLocation>
</comment>
<comment type="function">
    <text evidence="7">Functions as component of the Arp2/3 complex which is involved in regulation of actin polymerization and together with an activating nucleation-promoting factor (NPF) mediates the formation of branched actin networks. Arp2/3 complex plays a critical role in the control of cell morphogenesis via the modulation of cell polarity development.</text>
</comment>
<evidence type="ECO:0000256" key="5">
    <source>
        <dbReference type="ARBA" id="ARBA00040214"/>
    </source>
</evidence>
<dbReference type="PIRSF" id="PIRSF039096">
    <property type="entry name" value="p16-ARC"/>
    <property type="match status" value="1"/>
</dbReference>
<evidence type="ECO:0000256" key="1">
    <source>
        <dbReference type="ARBA" id="ARBA00004245"/>
    </source>
</evidence>
<dbReference type="OMA" id="GMGCIMR"/>
<dbReference type="GO" id="GO:0044396">
    <property type="term" value="P:actin cortical patch organization"/>
    <property type="evidence" value="ECO:0007669"/>
    <property type="project" value="UniProtKB-ARBA"/>
</dbReference>
<comment type="similarity">
    <text evidence="2 7">Belongs to the ARPC5 family.</text>
</comment>
<evidence type="ECO:0000256" key="3">
    <source>
        <dbReference type="ARBA" id="ARBA00022490"/>
    </source>
</evidence>
<dbReference type="FunFam" id="1.25.40.190:FF:000003">
    <property type="entry name" value="Actin-related protein 2/3 complex subunit 5"/>
    <property type="match status" value="1"/>
</dbReference>
<dbReference type="PANTHER" id="PTHR12644">
    <property type="entry name" value="ARP2/3 COMPLEX 16 KD SUBUNIT P16-ARC"/>
    <property type="match status" value="1"/>
</dbReference>
<dbReference type="Gene3D" id="1.25.40.190">
    <property type="entry name" value="Actin-related protein 2/3 complex subunit 5"/>
    <property type="match status" value="1"/>
</dbReference>
<dbReference type="InterPro" id="IPR006789">
    <property type="entry name" value="ARPC5"/>
</dbReference>
<evidence type="ECO:0000256" key="6">
    <source>
        <dbReference type="ARBA" id="ARBA00060329"/>
    </source>
</evidence>
<proteinExistence type="inferred from homology"/>
<evidence type="ECO:0000256" key="7">
    <source>
        <dbReference type="RuleBase" id="RU004301"/>
    </source>
</evidence>
<protein>
    <recommendedName>
        <fullName evidence="5 7">Actin-related protein 2/3 complex subunit 5</fullName>
    </recommendedName>
</protein>
<keyword evidence="9" id="KW-1185">Reference proteome</keyword>